<sequence>MRFFTLSFSVFSAVQASLAALYTDVAALPKSTYDFIVVGAGTAGSVIANRLSANPRFSILVVEAGGSDANIEAMQIPFLAGTILSNASLIWNYTTTPQRGLGNRIIPYQRGRVLGGSSSVNSLVFTRGSRDDFDRFARVTGDAGWSWDSLFPLMLKAEGFVDPVDNHDITGQYNASAHGRNGPVRTTLPGFPSALDPRVLATTQADPARFPFNLDTNDGDTIGLSWTQSTGGNGVRSSAATAYLWPALRNANLDVLIDTRVTRLVNSASRQGVPEFRSVELAQNASGTRTIVSASKEVILSAGAINTPQLLLLSGIGDQHTLSTLGIKTLVNSTGVGSNLQDHPLLANQWSVNSTSTLDDISRNATLAESLLVQWEQTKTGQFVDVGGNQFAWLRLPANSTALGGHADPSAGKTSAHMELFIGNTFASFIDPAPATGNFISVITGVSSPISRGSITLASNHPFDFPIIDPGFLTHPADVAVMVEALHTATAMISTAPWLSFILGPYGALANATTDIALAAYARDGVTSYWHPCCTAKMGTSNDETAVVDSKLLVKGAAGLRIVDASVFPYIPAAHLQAPVYAIAERAAQLIEHAWSSG</sequence>
<protein>
    <submittedName>
        <fullName evidence="1">GMC oxidoreductase</fullName>
    </submittedName>
</protein>
<gene>
    <name evidence="1" type="ORF">FA95DRAFT_361090</name>
</gene>
<accession>A0ACB8RIG2</accession>
<comment type="caution">
    <text evidence="1">The sequence shown here is derived from an EMBL/GenBank/DDBJ whole genome shotgun (WGS) entry which is preliminary data.</text>
</comment>
<dbReference type="EMBL" id="MU276007">
    <property type="protein sequence ID" value="KAI0043720.1"/>
    <property type="molecule type" value="Genomic_DNA"/>
</dbReference>
<organism evidence="1 2">
    <name type="scientific">Auriscalpium vulgare</name>
    <dbReference type="NCBI Taxonomy" id="40419"/>
    <lineage>
        <taxon>Eukaryota</taxon>
        <taxon>Fungi</taxon>
        <taxon>Dikarya</taxon>
        <taxon>Basidiomycota</taxon>
        <taxon>Agaricomycotina</taxon>
        <taxon>Agaricomycetes</taxon>
        <taxon>Russulales</taxon>
        <taxon>Auriscalpiaceae</taxon>
        <taxon>Auriscalpium</taxon>
    </lineage>
</organism>
<evidence type="ECO:0000313" key="1">
    <source>
        <dbReference type="EMBL" id="KAI0043720.1"/>
    </source>
</evidence>
<evidence type="ECO:0000313" key="2">
    <source>
        <dbReference type="Proteomes" id="UP000814033"/>
    </source>
</evidence>
<reference evidence="1" key="1">
    <citation type="submission" date="2021-02" db="EMBL/GenBank/DDBJ databases">
        <authorList>
            <consortium name="DOE Joint Genome Institute"/>
            <person name="Ahrendt S."/>
            <person name="Looney B.P."/>
            <person name="Miyauchi S."/>
            <person name="Morin E."/>
            <person name="Drula E."/>
            <person name="Courty P.E."/>
            <person name="Chicoki N."/>
            <person name="Fauchery L."/>
            <person name="Kohler A."/>
            <person name="Kuo A."/>
            <person name="Labutti K."/>
            <person name="Pangilinan J."/>
            <person name="Lipzen A."/>
            <person name="Riley R."/>
            <person name="Andreopoulos W."/>
            <person name="He G."/>
            <person name="Johnson J."/>
            <person name="Barry K.W."/>
            <person name="Grigoriev I.V."/>
            <person name="Nagy L."/>
            <person name="Hibbett D."/>
            <person name="Henrissat B."/>
            <person name="Matheny P.B."/>
            <person name="Labbe J."/>
            <person name="Martin F."/>
        </authorList>
    </citation>
    <scope>NUCLEOTIDE SEQUENCE</scope>
    <source>
        <strain evidence="1">FP105234-sp</strain>
    </source>
</reference>
<dbReference type="Proteomes" id="UP000814033">
    <property type="component" value="Unassembled WGS sequence"/>
</dbReference>
<keyword evidence="2" id="KW-1185">Reference proteome</keyword>
<reference evidence="1" key="2">
    <citation type="journal article" date="2022" name="New Phytol.">
        <title>Evolutionary transition to the ectomycorrhizal habit in the genomes of a hyperdiverse lineage of mushroom-forming fungi.</title>
        <authorList>
            <person name="Looney B."/>
            <person name="Miyauchi S."/>
            <person name="Morin E."/>
            <person name="Drula E."/>
            <person name="Courty P.E."/>
            <person name="Kohler A."/>
            <person name="Kuo A."/>
            <person name="LaButti K."/>
            <person name="Pangilinan J."/>
            <person name="Lipzen A."/>
            <person name="Riley R."/>
            <person name="Andreopoulos W."/>
            <person name="He G."/>
            <person name="Johnson J."/>
            <person name="Nolan M."/>
            <person name="Tritt A."/>
            <person name="Barry K.W."/>
            <person name="Grigoriev I.V."/>
            <person name="Nagy L.G."/>
            <person name="Hibbett D."/>
            <person name="Henrissat B."/>
            <person name="Matheny P.B."/>
            <person name="Labbe J."/>
            <person name="Martin F.M."/>
        </authorList>
    </citation>
    <scope>NUCLEOTIDE SEQUENCE</scope>
    <source>
        <strain evidence="1">FP105234-sp</strain>
    </source>
</reference>
<proteinExistence type="predicted"/>
<name>A0ACB8RIG2_9AGAM</name>